<dbReference type="OrthoDB" id="9764318at2"/>
<dbReference type="HAMAP" id="MF_01027">
    <property type="entry name" value="LeuC_type2"/>
    <property type="match status" value="1"/>
</dbReference>
<dbReference type="Proteomes" id="UP000323521">
    <property type="component" value="Chromosome"/>
</dbReference>
<evidence type="ECO:0000256" key="6">
    <source>
        <dbReference type="ARBA" id="ARBA00023239"/>
    </source>
</evidence>
<evidence type="ECO:0000256" key="4">
    <source>
        <dbReference type="ARBA" id="ARBA00023004"/>
    </source>
</evidence>
<organism evidence="9 10">
    <name type="scientific">Formimonas warabiya</name>
    <dbReference type="NCBI Taxonomy" id="1761012"/>
    <lineage>
        <taxon>Bacteria</taxon>
        <taxon>Bacillati</taxon>
        <taxon>Bacillota</taxon>
        <taxon>Clostridia</taxon>
        <taxon>Eubacteriales</taxon>
        <taxon>Peptococcaceae</taxon>
        <taxon>Candidatus Formimonas</taxon>
    </lineage>
</organism>
<evidence type="ECO:0000256" key="5">
    <source>
        <dbReference type="ARBA" id="ARBA00023014"/>
    </source>
</evidence>
<sequence>MGKTIAEKILARTAGLPELKPGDMIMAYVDRTMIVDYKVQEHYNTFKELGITKVFDPEKVVTVLEHHVPPATQFHADAHVIARKFAKEYSVKFGEIGRHGICHTYFIENGYARPGELVVGEDSHTCTYGAFNVAARGLGPDEMSYVLATGKTWFKVPETIRFVLNGKLPSMSYAKDMILHIAGKYGTDVALYKSVEFVGEAAHALPLSGRMTIANMGIEIGAKFAIFEADEKTLEYVKARTDEAFVPVTSDEDADFSAIYTIDVSKIGPQIACPFSVSNVKPVEEVEGQVIQQFFIGSCTNGGLDDLRVAAKILKGQKVFPESRLIVIPTSMKIYEQALSEGLLNIFIKAGAMVEGPTCGLCAGDRGILGKGETGLYSNNRNFKGRQGKEAEVYLASPATVAASAIHGKITDPRKYAHCFD</sequence>
<dbReference type="InterPro" id="IPR001030">
    <property type="entry name" value="Acoase/IPM_deHydtase_lsu_aba"/>
</dbReference>
<dbReference type="GO" id="GO:0051539">
    <property type="term" value="F:4 iron, 4 sulfur cluster binding"/>
    <property type="evidence" value="ECO:0007669"/>
    <property type="project" value="UniProtKB-KW"/>
</dbReference>
<dbReference type="CDD" id="cd01583">
    <property type="entry name" value="IPMI"/>
    <property type="match status" value="1"/>
</dbReference>
<dbReference type="InterPro" id="IPR050067">
    <property type="entry name" value="IPM_dehydratase_rel_enz"/>
</dbReference>
<accession>A0A3G1KTS5</accession>
<dbReference type="GO" id="GO:0046872">
    <property type="term" value="F:metal ion binding"/>
    <property type="evidence" value="ECO:0007669"/>
    <property type="project" value="UniProtKB-KW"/>
</dbReference>
<dbReference type="AlphaFoldDB" id="A0A3G1KTS5"/>
<protein>
    <recommendedName>
        <fullName evidence="7">3-isopropylmalate dehydratase large subunit</fullName>
        <ecNumber evidence="7">4.2.1.33</ecNumber>
    </recommendedName>
    <alternativeName>
        <fullName evidence="7">Alpha-IPM isomerase</fullName>
        <shortName evidence="7">IPMI</shortName>
    </alternativeName>
    <alternativeName>
        <fullName evidence="7">Isopropylmalate isomerase</fullName>
    </alternativeName>
</protein>
<feature type="domain" description="Aconitase/3-isopropylmalate dehydratase large subunit alpha/beta/alpha" evidence="8">
    <location>
        <begin position="25"/>
        <end position="285"/>
    </location>
</feature>
<keyword evidence="4 7" id="KW-0408">Iron</keyword>
<dbReference type="InterPro" id="IPR015931">
    <property type="entry name" value="Acnase/IPM_dHydase_lsu_aba_1/3"/>
</dbReference>
<dbReference type="PRINTS" id="PR00415">
    <property type="entry name" value="ACONITASE"/>
</dbReference>
<dbReference type="Pfam" id="PF00330">
    <property type="entry name" value="Aconitase"/>
    <property type="match status" value="1"/>
</dbReference>
<evidence type="ECO:0000313" key="10">
    <source>
        <dbReference type="Proteomes" id="UP000323521"/>
    </source>
</evidence>
<keyword evidence="2 7" id="KW-0028">Amino-acid biosynthesis</keyword>
<evidence type="ECO:0000313" key="9">
    <source>
        <dbReference type="EMBL" id="ATW25861.1"/>
    </source>
</evidence>
<evidence type="ECO:0000256" key="1">
    <source>
        <dbReference type="ARBA" id="ARBA00022485"/>
    </source>
</evidence>
<evidence type="ECO:0000256" key="7">
    <source>
        <dbReference type="HAMAP-Rule" id="MF_01027"/>
    </source>
</evidence>
<keyword evidence="6 7" id="KW-0456">Lyase</keyword>
<comment type="catalytic activity">
    <reaction evidence="7">
        <text>(2R,3S)-3-isopropylmalate = (2S)-2-isopropylmalate</text>
        <dbReference type="Rhea" id="RHEA:32287"/>
        <dbReference type="ChEBI" id="CHEBI:1178"/>
        <dbReference type="ChEBI" id="CHEBI:35121"/>
        <dbReference type="EC" id="4.2.1.33"/>
    </reaction>
</comment>
<dbReference type="PANTHER" id="PTHR43822">
    <property type="entry name" value="HOMOACONITASE, MITOCHONDRIAL-RELATED"/>
    <property type="match status" value="1"/>
</dbReference>
<dbReference type="SUPFAM" id="SSF53732">
    <property type="entry name" value="Aconitase iron-sulfur domain"/>
    <property type="match status" value="1"/>
</dbReference>
<proteinExistence type="inferred from homology"/>
<dbReference type="NCBIfam" id="TIGR02086">
    <property type="entry name" value="IPMI_arch"/>
    <property type="match status" value="1"/>
</dbReference>
<name>A0A3G1KTS5_FORW1</name>
<dbReference type="RefSeq" id="WP_148135124.1">
    <property type="nucleotide sequence ID" value="NZ_CP017634.1"/>
</dbReference>
<keyword evidence="3 7" id="KW-0479">Metal-binding</keyword>
<keyword evidence="7" id="KW-0100">Branched-chain amino acid biosynthesis</keyword>
<dbReference type="InterPro" id="IPR036008">
    <property type="entry name" value="Aconitase_4Fe-4S_dom"/>
</dbReference>
<dbReference type="EC" id="4.2.1.33" evidence="7"/>
<feature type="binding site" evidence="7">
    <location>
        <position position="362"/>
    </location>
    <ligand>
        <name>[4Fe-4S] cluster</name>
        <dbReference type="ChEBI" id="CHEBI:49883"/>
    </ligand>
</feature>
<keyword evidence="5 7" id="KW-0411">Iron-sulfur</keyword>
<dbReference type="NCBIfam" id="NF001614">
    <property type="entry name" value="PRK00402.1"/>
    <property type="match status" value="1"/>
</dbReference>
<reference evidence="9 10" key="1">
    <citation type="submission" date="2016-10" db="EMBL/GenBank/DDBJ databases">
        <title>Complete Genome Sequence of Peptococcaceae strain DCMF.</title>
        <authorList>
            <person name="Edwards R.J."/>
            <person name="Holland S.I."/>
            <person name="Deshpande N.P."/>
            <person name="Wong Y.K."/>
            <person name="Ertan H."/>
            <person name="Manefield M."/>
            <person name="Russell T.L."/>
            <person name="Lee M.J."/>
        </authorList>
    </citation>
    <scope>NUCLEOTIDE SEQUENCE [LARGE SCALE GENOMIC DNA]</scope>
    <source>
        <strain evidence="9 10">DCMF</strain>
    </source>
</reference>
<dbReference type="InterPro" id="IPR006251">
    <property type="entry name" value="Homoacnase/IPMdehydase_lsu"/>
</dbReference>
<comment type="similarity">
    <text evidence="7">Belongs to the aconitase/IPM isomerase family. LeuC type 2 subfamily.</text>
</comment>
<keyword evidence="1 7" id="KW-0004">4Fe-4S</keyword>
<keyword evidence="10" id="KW-1185">Reference proteome</keyword>
<feature type="binding site" evidence="7">
    <location>
        <position position="359"/>
    </location>
    <ligand>
        <name>[4Fe-4S] cluster</name>
        <dbReference type="ChEBI" id="CHEBI:49883"/>
    </ligand>
</feature>
<dbReference type="GO" id="GO:0003861">
    <property type="term" value="F:3-isopropylmalate dehydratase activity"/>
    <property type="evidence" value="ECO:0007669"/>
    <property type="project" value="UniProtKB-UniRule"/>
</dbReference>
<dbReference type="UniPathway" id="UPA00048">
    <property type="reaction ID" value="UER00071"/>
</dbReference>
<gene>
    <name evidence="7" type="primary">leuC</name>
    <name evidence="9" type="ORF">DCMF_14760</name>
</gene>
<dbReference type="PANTHER" id="PTHR43822:SF22">
    <property type="entry name" value="ISOPROPYLMALATE_CITRAMALATE ISOMERASE LARGE SUBUNIT"/>
    <property type="match status" value="1"/>
</dbReference>
<feature type="binding site" evidence="7">
    <location>
        <position position="299"/>
    </location>
    <ligand>
        <name>[4Fe-4S] cluster</name>
        <dbReference type="ChEBI" id="CHEBI:49883"/>
    </ligand>
</feature>
<dbReference type="EMBL" id="CP017634">
    <property type="protein sequence ID" value="ATW25861.1"/>
    <property type="molecule type" value="Genomic_DNA"/>
</dbReference>
<dbReference type="GO" id="GO:0009098">
    <property type="term" value="P:L-leucine biosynthetic process"/>
    <property type="evidence" value="ECO:0007669"/>
    <property type="project" value="UniProtKB-UniRule"/>
</dbReference>
<comment type="pathway">
    <text evidence="7">Amino-acid biosynthesis; L-leucine biosynthesis; L-leucine from 3-methyl-2-oxobutanoate: step 2/4.</text>
</comment>
<comment type="subunit">
    <text evidence="7">Heterodimer of LeuC and LeuD.</text>
</comment>
<comment type="function">
    <text evidence="7">Catalyzes the isomerization between 2-isopropylmalate and 3-isopropylmalate, via the formation of 2-isopropylmaleate.</text>
</comment>
<evidence type="ECO:0000256" key="3">
    <source>
        <dbReference type="ARBA" id="ARBA00022723"/>
    </source>
</evidence>
<dbReference type="KEGG" id="fwa:DCMF_14760"/>
<evidence type="ECO:0000259" key="8">
    <source>
        <dbReference type="Pfam" id="PF00330"/>
    </source>
</evidence>
<evidence type="ECO:0000256" key="2">
    <source>
        <dbReference type="ARBA" id="ARBA00022605"/>
    </source>
</evidence>
<dbReference type="InterPro" id="IPR033941">
    <property type="entry name" value="IPMI_cat"/>
</dbReference>
<dbReference type="NCBIfam" id="TIGR01343">
    <property type="entry name" value="hacA_fam"/>
    <property type="match status" value="1"/>
</dbReference>
<keyword evidence="7" id="KW-0432">Leucine biosynthesis</keyword>
<comment type="cofactor">
    <cofactor evidence="7">
        <name>[4Fe-4S] cluster</name>
        <dbReference type="ChEBI" id="CHEBI:49883"/>
    </cofactor>
    <text evidence="7">Binds 1 [4Fe-4S] cluster per subunit.</text>
</comment>
<dbReference type="InterPro" id="IPR011826">
    <property type="entry name" value="HAcnase/IPMdehydase_lsu_prok"/>
</dbReference>
<dbReference type="Gene3D" id="3.30.499.10">
    <property type="entry name" value="Aconitase, domain 3"/>
    <property type="match status" value="2"/>
</dbReference>